<dbReference type="Proteomes" id="UP000032214">
    <property type="component" value="Unassembled WGS sequence"/>
</dbReference>
<dbReference type="AlphaFoldDB" id="A0A0D2JLC3"/>
<proteinExistence type="predicted"/>
<reference evidence="1 2" key="1">
    <citation type="journal article" date="2013" name="Proc. Natl. Acad. Sci. U.S.A.">
        <title>Candidate phylum TM6 genome recovered from a hospital sink biofilm provides genomic insights into this uncultivated phylum.</title>
        <authorList>
            <person name="McLean J.S."/>
            <person name="Lombardo M.J."/>
            <person name="Badger J.H."/>
            <person name="Edlund A."/>
            <person name="Novotny M."/>
            <person name="Yee-Greenbaum J."/>
            <person name="Vyahhi N."/>
            <person name="Hall A.P."/>
            <person name="Yang Y."/>
            <person name="Dupont C.L."/>
            <person name="Ziegler M.G."/>
            <person name="Chitsaz H."/>
            <person name="Allen A.E."/>
            <person name="Yooseph S."/>
            <person name="Tesler G."/>
            <person name="Pevzner P.A."/>
            <person name="Friedman R.M."/>
            <person name="Nealson K.H."/>
            <person name="Venter J.C."/>
            <person name="Lasken R.S."/>
        </authorList>
    </citation>
    <scope>NUCLEOTIDE SEQUENCE [LARGE SCALE GENOMIC DNA]</scope>
    <source>
        <strain evidence="1 2">TM6SC1</strain>
    </source>
</reference>
<evidence type="ECO:0000313" key="1">
    <source>
        <dbReference type="EMBL" id="KIX85148.1"/>
    </source>
</evidence>
<sequence length="183" mass="21100">MFKEYKASPVLITLIWASLVSIIAAYATYQYVHGTWVILSSPQLELKVQNISENLPDRFAQIIYYKNDTHHTQTIRITPSPCITHTIHTVLNNWIQIVTTEKLLTITTHIQAVLCDQETKNWFISFDALPFTSTQSMYEKLNIIRGIIDTITAYTQDINTITFLVNHSLAYDRDLDLSVSWHP</sequence>
<keyword evidence="2" id="KW-1185">Reference proteome</keyword>
<gene>
    <name evidence="1" type="ORF">J120_02280</name>
</gene>
<name>A0A0D2JLC3_9BACT</name>
<comment type="caution">
    <text evidence="1">The sequence shown here is derived from an EMBL/GenBank/DDBJ whole genome shotgun (WGS) entry which is preliminary data.</text>
</comment>
<organism evidence="1 2">
    <name type="scientific">candidate division TM6 bacterium JCVI TM6SC1</name>
    <dbReference type="NCBI Taxonomy" id="1306947"/>
    <lineage>
        <taxon>Bacteria</taxon>
        <taxon>Candidatus Babelota</taxon>
        <taxon>Vermiphilus</taxon>
    </lineage>
</organism>
<protein>
    <recommendedName>
        <fullName evidence="3">GerMN domain-containing protein</fullName>
    </recommendedName>
</protein>
<dbReference type="EMBL" id="ARQD01000002">
    <property type="protein sequence ID" value="KIX85148.1"/>
    <property type="molecule type" value="Genomic_DNA"/>
</dbReference>
<evidence type="ECO:0000313" key="2">
    <source>
        <dbReference type="Proteomes" id="UP000032214"/>
    </source>
</evidence>
<dbReference type="STRING" id="1306947.J120_02280"/>
<accession>A0A0D2JLC3</accession>
<evidence type="ECO:0008006" key="3">
    <source>
        <dbReference type="Google" id="ProtNLM"/>
    </source>
</evidence>